<dbReference type="Gene3D" id="1.20.1440.120">
    <property type="entry name" value="Recombination protein O, C-terminal domain"/>
    <property type="match status" value="1"/>
</dbReference>
<dbReference type="EMBL" id="SGXG01000001">
    <property type="protein sequence ID" value="RZS95767.1"/>
    <property type="molecule type" value="Genomic_DNA"/>
</dbReference>
<accession>A0A4Q7P7H3</accession>
<dbReference type="PANTHER" id="PTHR33991:SF1">
    <property type="entry name" value="DNA REPAIR PROTEIN RECO"/>
    <property type="match status" value="1"/>
</dbReference>
<dbReference type="HAMAP" id="MF_00201">
    <property type="entry name" value="RecO"/>
    <property type="match status" value="1"/>
</dbReference>
<dbReference type="InterPro" id="IPR022572">
    <property type="entry name" value="DNA_rep/recomb_RecO_N"/>
</dbReference>
<keyword evidence="3 7" id="KW-0227">DNA damage</keyword>
<evidence type="ECO:0000256" key="3">
    <source>
        <dbReference type="ARBA" id="ARBA00022763"/>
    </source>
</evidence>
<dbReference type="InterPro" id="IPR012340">
    <property type="entry name" value="NA-bd_OB-fold"/>
</dbReference>
<dbReference type="GO" id="GO:0006310">
    <property type="term" value="P:DNA recombination"/>
    <property type="evidence" value="ECO:0007669"/>
    <property type="project" value="UniProtKB-UniRule"/>
</dbReference>
<evidence type="ECO:0000256" key="6">
    <source>
        <dbReference type="ARBA" id="ARBA00033409"/>
    </source>
</evidence>
<dbReference type="OrthoDB" id="9789152at2"/>
<organism evidence="9 10">
    <name type="scientific">Cecembia calidifontis</name>
    <dbReference type="NCBI Taxonomy" id="1187080"/>
    <lineage>
        <taxon>Bacteria</taxon>
        <taxon>Pseudomonadati</taxon>
        <taxon>Bacteroidota</taxon>
        <taxon>Cytophagia</taxon>
        <taxon>Cytophagales</taxon>
        <taxon>Cyclobacteriaceae</taxon>
        <taxon>Cecembia</taxon>
    </lineage>
</organism>
<dbReference type="InterPro" id="IPR003717">
    <property type="entry name" value="RecO"/>
</dbReference>
<reference evidence="9 10" key="1">
    <citation type="submission" date="2019-02" db="EMBL/GenBank/DDBJ databases">
        <title>Genomic Encyclopedia of Archaeal and Bacterial Type Strains, Phase II (KMG-II): from individual species to whole genera.</title>
        <authorList>
            <person name="Goeker M."/>
        </authorList>
    </citation>
    <scope>NUCLEOTIDE SEQUENCE [LARGE SCALE GENOMIC DNA]</scope>
    <source>
        <strain evidence="9 10">DSM 21411</strain>
    </source>
</reference>
<dbReference type="Pfam" id="PF02565">
    <property type="entry name" value="RecO_C"/>
    <property type="match status" value="1"/>
</dbReference>
<proteinExistence type="inferred from homology"/>
<dbReference type="RefSeq" id="WP_130274819.1">
    <property type="nucleotide sequence ID" value="NZ_SGXG01000001.1"/>
</dbReference>
<evidence type="ECO:0000313" key="10">
    <source>
        <dbReference type="Proteomes" id="UP000292209"/>
    </source>
</evidence>
<comment type="similarity">
    <text evidence="1 7">Belongs to the RecO family.</text>
</comment>
<evidence type="ECO:0000256" key="1">
    <source>
        <dbReference type="ARBA" id="ARBA00007452"/>
    </source>
</evidence>
<dbReference type="SUPFAM" id="SSF50249">
    <property type="entry name" value="Nucleic acid-binding proteins"/>
    <property type="match status" value="1"/>
</dbReference>
<evidence type="ECO:0000256" key="4">
    <source>
        <dbReference type="ARBA" id="ARBA00023172"/>
    </source>
</evidence>
<dbReference type="Gene3D" id="2.40.50.140">
    <property type="entry name" value="Nucleic acid-binding proteins"/>
    <property type="match status" value="1"/>
</dbReference>
<keyword evidence="4 7" id="KW-0233">DNA recombination</keyword>
<name>A0A4Q7P7H3_9BACT</name>
<dbReference type="NCBIfam" id="TIGR00613">
    <property type="entry name" value="reco"/>
    <property type="match status" value="1"/>
</dbReference>
<feature type="domain" description="DNA replication/recombination mediator RecO N-terminal" evidence="8">
    <location>
        <begin position="1"/>
        <end position="77"/>
    </location>
</feature>
<comment type="function">
    <text evidence="7">Involved in DNA repair and RecF pathway recombination.</text>
</comment>
<protein>
    <recommendedName>
        <fullName evidence="2 7">DNA repair protein RecO</fullName>
    </recommendedName>
    <alternativeName>
        <fullName evidence="6 7">Recombination protein O</fullName>
    </alternativeName>
</protein>
<evidence type="ECO:0000256" key="5">
    <source>
        <dbReference type="ARBA" id="ARBA00023204"/>
    </source>
</evidence>
<sequence>MLVKTKGIVVSYIRYKESSIIVRIFTRELGLKAYIVNGVRSSNAKTKMGFYQPLTLLDLVVYNKENVGLNRISEVKLGRAYHKIPFDFLRSGIAMFMAEVLSRSVYEGYQNEDLFDFLVEALIVLDDEQAVLSHYPNVFLWGMARYLGFAPDVAAEFFEELREDFTKQMDWGPEMAYLDSLIVEDFAYADKISVQVRRNLLDHLLVFFSKHLDQPAEWKSVKVLRQMMA</sequence>
<dbReference type="AlphaFoldDB" id="A0A4Q7P7H3"/>
<dbReference type="Pfam" id="PF11967">
    <property type="entry name" value="RecO_N"/>
    <property type="match status" value="1"/>
</dbReference>
<evidence type="ECO:0000313" key="9">
    <source>
        <dbReference type="EMBL" id="RZS95767.1"/>
    </source>
</evidence>
<dbReference type="SUPFAM" id="SSF57863">
    <property type="entry name" value="ArfGap/RecO-like zinc finger"/>
    <property type="match status" value="1"/>
</dbReference>
<comment type="caution">
    <text evidence="9">The sequence shown here is derived from an EMBL/GenBank/DDBJ whole genome shotgun (WGS) entry which is preliminary data.</text>
</comment>
<keyword evidence="5 7" id="KW-0234">DNA repair</keyword>
<evidence type="ECO:0000256" key="7">
    <source>
        <dbReference type="HAMAP-Rule" id="MF_00201"/>
    </source>
</evidence>
<evidence type="ECO:0000256" key="2">
    <source>
        <dbReference type="ARBA" id="ARBA00021310"/>
    </source>
</evidence>
<dbReference type="Proteomes" id="UP000292209">
    <property type="component" value="Unassembled WGS sequence"/>
</dbReference>
<dbReference type="GO" id="GO:0006302">
    <property type="term" value="P:double-strand break repair"/>
    <property type="evidence" value="ECO:0007669"/>
    <property type="project" value="TreeGrafter"/>
</dbReference>
<dbReference type="PANTHER" id="PTHR33991">
    <property type="entry name" value="DNA REPAIR PROTEIN RECO"/>
    <property type="match status" value="1"/>
</dbReference>
<dbReference type="InterPro" id="IPR037278">
    <property type="entry name" value="ARFGAP/RecO"/>
</dbReference>
<evidence type="ECO:0000259" key="8">
    <source>
        <dbReference type="Pfam" id="PF11967"/>
    </source>
</evidence>
<dbReference type="GO" id="GO:0043590">
    <property type="term" value="C:bacterial nucleoid"/>
    <property type="evidence" value="ECO:0007669"/>
    <property type="project" value="TreeGrafter"/>
</dbReference>
<dbReference type="InterPro" id="IPR042242">
    <property type="entry name" value="RecO_C"/>
</dbReference>
<keyword evidence="10" id="KW-1185">Reference proteome</keyword>
<gene>
    <name evidence="7" type="primary">recO</name>
    <name evidence="9" type="ORF">BC751_1308</name>
</gene>